<dbReference type="PANTHER" id="PTHR43201:SF5">
    <property type="entry name" value="MEDIUM-CHAIN ACYL-COA LIGASE ACSF2, MITOCHONDRIAL"/>
    <property type="match status" value="1"/>
</dbReference>
<dbReference type="Pfam" id="PF13193">
    <property type="entry name" value="AMP-binding_C"/>
    <property type="match status" value="1"/>
</dbReference>
<protein>
    <submittedName>
        <fullName evidence="5">Long-chain acyl-CoA synthetase</fullName>
        <ecNumber evidence="5">6.2.1.3</ecNumber>
    </submittedName>
</protein>
<dbReference type="Gene3D" id="3.40.50.12780">
    <property type="entry name" value="N-terminal domain of ligase-like"/>
    <property type="match status" value="1"/>
</dbReference>
<comment type="caution">
    <text evidence="5">The sequence shown here is derived from an EMBL/GenBank/DDBJ whole genome shotgun (WGS) entry which is preliminary data.</text>
</comment>
<dbReference type="InterPro" id="IPR025110">
    <property type="entry name" value="AMP-bd_C"/>
</dbReference>
<proteinExistence type="inferred from homology"/>
<dbReference type="GO" id="GO:0031956">
    <property type="term" value="F:medium-chain fatty acid-CoA ligase activity"/>
    <property type="evidence" value="ECO:0007669"/>
    <property type="project" value="TreeGrafter"/>
</dbReference>
<dbReference type="GO" id="GO:0004467">
    <property type="term" value="F:long-chain fatty acid-CoA ligase activity"/>
    <property type="evidence" value="ECO:0007669"/>
    <property type="project" value="UniProtKB-EC"/>
</dbReference>
<gene>
    <name evidence="5" type="ORF">FHX39_003662</name>
</gene>
<dbReference type="RefSeq" id="WP_332836963.1">
    <property type="nucleotide sequence ID" value="NZ_JACHZG010000002.1"/>
</dbReference>
<dbReference type="Pfam" id="PF00501">
    <property type="entry name" value="AMP-binding"/>
    <property type="match status" value="1"/>
</dbReference>
<comment type="similarity">
    <text evidence="1">Belongs to the ATP-dependent AMP-binding enzyme family.</text>
</comment>
<dbReference type="AlphaFoldDB" id="A0A7W5JYH4"/>
<accession>A0A7W5JYH4</accession>
<evidence type="ECO:0000259" key="4">
    <source>
        <dbReference type="Pfam" id="PF13193"/>
    </source>
</evidence>
<evidence type="ECO:0000256" key="1">
    <source>
        <dbReference type="ARBA" id="ARBA00006432"/>
    </source>
</evidence>
<dbReference type="EMBL" id="JACHZG010000002">
    <property type="protein sequence ID" value="MBB3328677.1"/>
    <property type="molecule type" value="Genomic_DNA"/>
</dbReference>
<evidence type="ECO:0000256" key="2">
    <source>
        <dbReference type="ARBA" id="ARBA00022598"/>
    </source>
</evidence>
<dbReference type="PANTHER" id="PTHR43201">
    <property type="entry name" value="ACYL-COA SYNTHETASE"/>
    <property type="match status" value="1"/>
</dbReference>
<dbReference type="InterPro" id="IPR000873">
    <property type="entry name" value="AMP-dep_synth/lig_dom"/>
</dbReference>
<dbReference type="InterPro" id="IPR045851">
    <property type="entry name" value="AMP-bd_C_sf"/>
</dbReference>
<keyword evidence="6" id="KW-1185">Reference proteome</keyword>
<feature type="domain" description="AMP-binding enzyme C-terminal" evidence="4">
    <location>
        <begin position="448"/>
        <end position="522"/>
    </location>
</feature>
<evidence type="ECO:0000259" key="3">
    <source>
        <dbReference type="Pfam" id="PF00501"/>
    </source>
</evidence>
<evidence type="ECO:0000313" key="6">
    <source>
        <dbReference type="Proteomes" id="UP000565572"/>
    </source>
</evidence>
<evidence type="ECO:0000313" key="5">
    <source>
        <dbReference type="EMBL" id="MBB3328677.1"/>
    </source>
</evidence>
<dbReference type="CDD" id="cd05936">
    <property type="entry name" value="FC-FACS_FadD_like"/>
    <property type="match status" value="1"/>
</dbReference>
<name>A0A7W5JYH4_9ACTN</name>
<reference evidence="5 6" key="1">
    <citation type="submission" date="2020-08" db="EMBL/GenBank/DDBJ databases">
        <title>Sequencing the genomes of 1000 actinobacteria strains.</title>
        <authorList>
            <person name="Klenk H.-P."/>
        </authorList>
    </citation>
    <scope>NUCLEOTIDE SEQUENCE [LARGE SCALE GENOMIC DNA]</scope>
    <source>
        <strain evidence="5 6">DSM 11053</strain>
    </source>
</reference>
<keyword evidence="2 5" id="KW-0436">Ligase</keyword>
<organism evidence="5 6">
    <name type="scientific">Microlunatus antarcticus</name>
    <dbReference type="NCBI Taxonomy" id="53388"/>
    <lineage>
        <taxon>Bacteria</taxon>
        <taxon>Bacillati</taxon>
        <taxon>Actinomycetota</taxon>
        <taxon>Actinomycetes</taxon>
        <taxon>Propionibacteriales</taxon>
        <taxon>Propionibacteriaceae</taxon>
        <taxon>Microlunatus</taxon>
    </lineage>
</organism>
<dbReference type="Proteomes" id="UP000565572">
    <property type="component" value="Unassembled WGS sequence"/>
</dbReference>
<dbReference type="PROSITE" id="PS00455">
    <property type="entry name" value="AMP_BINDING"/>
    <property type="match status" value="1"/>
</dbReference>
<feature type="domain" description="AMP-dependent synthetase/ligase" evidence="3">
    <location>
        <begin position="26"/>
        <end position="398"/>
    </location>
</feature>
<dbReference type="InterPro" id="IPR020845">
    <property type="entry name" value="AMP-binding_CS"/>
</dbReference>
<dbReference type="SUPFAM" id="SSF56801">
    <property type="entry name" value="Acetyl-CoA synthetase-like"/>
    <property type="match status" value="1"/>
</dbReference>
<sequence length="532" mass="55772">MTATSGPTKTSGATGGQVNLAHWVHDRATSSPDKVAVRQGDVELTYAGLDAASAAFADQLRGLGVAPGDRVAMIVPNVLAFPVAYYAILRAGAVVVPMNPLLKAGEVAYTWSDCGARVAVVFALFAETARTAAETTGTRVVVVGPDDLGAPDEPADPTDGSALAVVEREPTDTAVILYTSGTTGRPKGAELSFANLRSNTLACVETLFLNGPDDVLFGGLPLFHSFGQTCALNASVAGGSCLTLLPRFAPREALATVARDGVTVFLGVPTMYMALLAAAQADPALAGQAATVRFAVSGGSSLPVEVLRGAEETFGLRVLEGYGLSETSPVASFNHPDRPSRAGSVGVAIRGVELALGRPPQEDEADSPDASVDLLDGDDPDAIGEILVRGENVMLGYWANPEATAEAVRGGWFHTGDLARRDADGFYFIVDRVKDLIIRNGFNVYPREVEEVLYAHPAVAEAAVVGMPDPLRGEEVGALVQLREGAEVGEDELRDFVAERVAAFKYPRVIRFGPVPKGPTGKILKREIHLRG</sequence>
<dbReference type="InterPro" id="IPR042099">
    <property type="entry name" value="ANL_N_sf"/>
</dbReference>
<dbReference type="Gene3D" id="3.30.300.30">
    <property type="match status" value="1"/>
</dbReference>
<dbReference type="EC" id="6.2.1.3" evidence="5"/>